<reference evidence="3 4" key="1">
    <citation type="submission" date="2018-09" db="EMBL/GenBank/DDBJ databases">
        <authorList>
            <person name="Li J."/>
        </authorList>
    </citation>
    <scope>NUCLEOTIDE SEQUENCE [LARGE SCALE GENOMIC DNA]</scope>
    <source>
        <strain evidence="3 4">2129</strain>
    </source>
</reference>
<organism evidence="3 4">
    <name type="scientific">Actinomyces lilanjuaniae</name>
    <dbReference type="NCBI Taxonomy" id="2321394"/>
    <lineage>
        <taxon>Bacteria</taxon>
        <taxon>Bacillati</taxon>
        <taxon>Actinomycetota</taxon>
        <taxon>Actinomycetes</taxon>
        <taxon>Actinomycetales</taxon>
        <taxon>Actinomycetaceae</taxon>
        <taxon>Actinomyces</taxon>
    </lineage>
</organism>
<proteinExistence type="predicted"/>
<accession>A0ABM6Z1W9</accession>
<evidence type="ECO:0000256" key="2">
    <source>
        <dbReference type="SAM" id="MobiDB-lite"/>
    </source>
</evidence>
<dbReference type="InterPro" id="IPR017703">
    <property type="entry name" value="YgfZ/GCV_T_CS"/>
</dbReference>
<dbReference type="PANTHER" id="PTHR22602">
    <property type="entry name" value="TRANSFERASE CAF17, MITOCHONDRIAL-RELATED"/>
    <property type="match status" value="1"/>
</dbReference>
<keyword evidence="4" id="KW-1185">Reference proteome</keyword>
<evidence type="ECO:0000256" key="1">
    <source>
        <dbReference type="ARBA" id="ARBA00022946"/>
    </source>
</evidence>
<dbReference type="EMBL" id="CP032514">
    <property type="protein sequence ID" value="AYD89197.1"/>
    <property type="molecule type" value="Genomic_DNA"/>
</dbReference>
<dbReference type="PANTHER" id="PTHR22602:SF0">
    <property type="entry name" value="TRANSFERASE CAF17, MITOCHONDRIAL-RELATED"/>
    <property type="match status" value="1"/>
</dbReference>
<name>A0ABM6Z1W9_9ACTO</name>
<gene>
    <name evidence="3" type="ORF">D5R93_02415</name>
</gene>
<keyword evidence="1" id="KW-0809">Transit peptide</keyword>
<dbReference type="InterPro" id="IPR027266">
    <property type="entry name" value="TrmE/GcvT-like"/>
</dbReference>
<dbReference type="SUPFAM" id="SSF103025">
    <property type="entry name" value="Folate-binding domain"/>
    <property type="match status" value="1"/>
</dbReference>
<dbReference type="Gene3D" id="3.30.1360.120">
    <property type="entry name" value="Probable tRNA modification gtpase trme, domain 1"/>
    <property type="match status" value="1"/>
</dbReference>
<evidence type="ECO:0000313" key="3">
    <source>
        <dbReference type="EMBL" id="AYD89197.1"/>
    </source>
</evidence>
<feature type="compositionally biased region" description="Basic and acidic residues" evidence="2">
    <location>
        <begin position="375"/>
        <end position="390"/>
    </location>
</feature>
<feature type="region of interest" description="Disordered" evidence="2">
    <location>
        <begin position="1"/>
        <end position="22"/>
    </location>
</feature>
<protein>
    <submittedName>
        <fullName evidence="3">Folate-binding protein</fullName>
    </submittedName>
</protein>
<sequence>MLPSPLLGRTGAVAGPGGDPDSAVPAHYGDPLREQVALAAGRALSALARDVVIVTGPDRLSWLTTLSSQVLTDLAPGDGGAEALLMDAHGRIAHALAALDDGQRLLLVTEAGFGEDLAGFLESMRFMLRVEVRAAEELAVLGAMGDGVARLEEAARPEHWLGTWRDPWPGVVEGGTSYDVGLEGRPHPGAGYRAGWVVVPAGDVPEVVRAYERGLDRDAAGEAAGQGGSISGAQGGEHAVAGSALAGSMAWEALRVEAGRPRQAREADARAIPHELDWLRTAVHLTKGCYPGQETVARTVNLGRPPRRLTVLQLDGLGGELPAPGAAVRLGERTVGAVTSVARHHELGPMALALLRRGVPLGEPLTVAVTEADQDIGREETGHGGQDGRDSGTGSQELREVGRVAAAQEPLVSPQGRAQASPAERPGAGLRSAGTRGTGQG</sequence>
<dbReference type="Proteomes" id="UP000273001">
    <property type="component" value="Chromosome"/>
</dbReference>
<dbReference type="NCBIfam" id="TIGR03317">
    <property type="entry name" value="ygfZ_signature"/>
    <property type="match status" value="1"/>
</dbReference>
<feature type="region of interest" description="Disordered" evidence="2">
    <location>
        <begin position="371"/>
        <end position="441"/>
    </location>
</feature>
<evidence type="ECO:0000313" key="4">
    <source>
        <dbReference type="Proteomes" id="UP000273001"/>
    </source>
</evidence>
<dbReference type="RefSeq" id="WP_120203635.1">
    <property type="nucleotide sequence ID" value="NZ_CP032514.1"/>
</dbReference>
<dbReference type="InterPro" id="IPR045179">
    <property type="entry name" value="YgfZ/GcvT"/>
</dbReference>